<dbReference type="EMBL" id="KT184691">
    <property type="protein sequence ID" value="ALF05430.1"/>
    <property type="molecule type" value="Genomic_DNA"/>
</dbReference>
<dbReference type="Proteomes" id="UP000181484">
    <property type="component" value="Segment"/>
</dbReference>
<dbReference type="Gene3D" id="3.30.710.10">
    <property type="entry name" value="Potassium Channel Kv1.1, Chain A"/>
    <property type="match status" value="1"/>
</dbReference>
<evidence type="ECO:0000313" key="3">
    <source>
        <dbReference type="EMBL" id="ALF05430.1"/>
    </source>
</evidence>
<evidence type="ECO:0000313" key="2">
    <source>
        <dbReference type="EMBL" id="ALF05179.1"/>
    </source>
</evidence>
<proteinExistence type="predicted"/>
<protein>
    <submittedName>
        <fullName evidence="2">Truncated kelch-like protein</fullName>
    </submittedName>
</protein>
<accession>A0A0M5M2H3</accession>
<reference evidence="4 5" key="1">
    <citation type="journal article" date="2015" name="J. Virol.">
        <title>Genomic Analysis, Phenotype, and Virulence of the Historical Brazilian Smallpox Vaccine Strain IOC: Implications for the Origins and Evolutionary Relationships of Vaccinia Virus.</title>
        <authorList>
            <person name="Medaglia M.L."/>
            <person name="Moussatche N."/>
            <person name="Nitsche A."/>
            <person name="Dabrowski P.W."/>
            <person name="Li Y."/>
            <person name="Damon I.K."/>
            <person name="Lucas C.G."/>
            <person name="Arruda L.B."/>
            <person name="Damaso C.R."/>
        </authorList>
    </citation>
    <scope>NUCLEOTIDE SEQUENCE [LARGE SCALE GENOMIC DNA]</scope>
    <source>
        <strain evidence="2">IOC</strain>
    </source>
</reference>
<sequence length="84" mass="9569">MNSSSKLIAVINGFRNSGRFCDINIVINDERINAHKLILSGASEYFSILFSNNFIDSNEYEVNLSHLDYQSVNDLIDYIYGMPN</sequence>
<evidence type="ECO:0000313" key="5">
    <source>
        <dbReference type="Proteomes" id="UP000181484"/>
    </source>
</evidence>
<dbReference type="Proteomes" id="UP000097422">
    <property type="component" value="Genome"/>
</dbReference>
<reference evidence="2" key="2">
    <citation type="submission" date="2015-06" db="EMBL/GenBank/DDBJ databases">
        <authorList>
            <person name="Hoefler B.C."/>
            <person name="Straight P.D."/>
        </authorList>
    </citation>
    <scope>NUCLEOTIDE SEQUENCE</scope>
    <source>
        <strain evidence="2">IOC</strain>
    </source>
</reference>
<gene>
    <name evidence="2" type="ORF">VACV_IOC_B141_209</name>
    <name evidence="3" type="ORF">VACV_IOC_B388_209</name>
</gene>
<evidence type="ECO:0000313" key="4">
    <source>
        <dbReference type="Proteomes" id="UP000097422"/>
    </source>
</evidence>
<name>A0A0M5M2H3_VACCV</name>
<feature type="domain" description="BTB" evidence="1">
    <location>
        <begin position="21"/>
        <end position="80"/>
    </location>
</feature>
<evidence type="ECO:0000259" key="1">
    <source>
        <dbReference type="PROSITE" id="PS50097"/>
    </source>
</evidence>
<dbReference type="EMBL" id="KT184690">
    <property type="protein sequence ID" value="ALF05179.1"/>
    <property type="molecule type" value="Genomic_DNA"/>
</dbReference>
<dbReference type="InterPro" id="IPR000210">
    <property type="entry name" value="BTB/POZ_dom"/>
</dbReference>
<dbReference type="CDD" id="cd18186">
    <property type="entry name" value="BTB_POZ_ZBTB_KLHL-like"/>
    <property type="match status" value="1"/>
</dbReference>
<dbReference type="InterPro" id="IPR011333">
    <property type="entry name" value="SKP1/BTB/POZ_sf"/>
</dbReference>
<dbReference type="SUPFAM" id="SSF54695">
    <property type="entry name" value="POZ domain"/>
    <property type="match status" value="1"/>
</dbReference>
<dbReference type="PANTHER" id="PTHR24413">
    <property type="entry name" value="SPECKLE-TYPE POZ PROTEIN"/>
    <property type="match status" value="1"/>
</dbReference>
<dbReference type="PROSITE" id="PS50097">
    <property type="entry name" value="BTB"/>
    <property type="match status" value="1"/>
</dbReference>
<dbReference type="Pfam" id="PF00651">
    <property type="entry name" value="BTB"/>
    <property type="match status" value="1"/>
</dbReference>
<organism evidence="2 4">
    <name type="scientific">Vaccinia virus</name>
    <name type="common">VACV</name>
    <name type="synonym">Orthopoxvirus vaccinia</name>
    <dbReference type="NCBI Taxonomy" id="10245"/>
    <lineage>
        <taxon>Viruses</taxon>
        <taxon>Varidnaviria</taxon>
        <taxon>Bamfordvirae</taxon>
        <taxon>Nucleocytoviricota</taxon>
        <taxon>Pokkesviricetes</taxon>
        <taxon>Chitovirales</taxon>
        <taxon>Poxviridae</taxon>
        <taxon>Chordopoxvirinae</taxon>
        <taxon>Orthopoxvirus</taxon>
    </lineage>
</organism>